<comment type="subcellular location">
    <subcellularLocation>
        <location evidence="1">Cytoplasm</location>
    </subcellularLocation>
</comment>
<protein>
    <recommendedName>
        <fullName evidence="3 9">T-complex protein 1 subunit delta</fullName>
    </recommendedName>
</protein>
<gene>
    <name evidence="10" type="ORF">Naga_100011g18</name>
</gene>
<dbReference type="Proteomes" id="UP000019335">
    <property type="component" value="Unassembled WGS sequence"/>
</dbReference>
<dbReference type="FunFam" id="3.50.7.10:FF:000010">
    <property type="entry name" value="T-complex protein 1 subunit delta"/>
    <property type="match status" value="1"/>
</dbReference>
<dbReference type="InterPro" id="IPR053374">
    <property type="entry name" value="TCP-1_chaperonin"/>
</dbReference>
<organism evidence="10 11">
    <name type="scientific">Nannochloropsis gaditana</name>
    <dbReference type="NCBI Taxonomy" id="72520"/>
    <lineage>
        <taxon>Eukaryota</taxon>
        <taxon>Sar</taxon>
        <taxon>Stramenopiles</taxon>
        <taxon>Ochrophyta</taxon>
        <taxon>Eustigmatophyceae</taxon>
        <taxon>Eustigmatales</taxon>
        <taxon>Monodopsidaceae</taxon>
        <taxon>Nannochloropsis</taxon>
    </lineage>
</organism>
<evidence type="ECO:0000256" key="9">
    <source>
        <dbReference type="RuleBase" id="RU004192"/>
    </source>
</evidence>
<evidence type="ECO:0000313" key="10">
    <source>
        <dbReference type="EMBL" id="EWM22447.1"/>
    </source>
</evidence>
<dbReference type="PANTHER" id="PTHR11353">
    <property type="entry name" value="CHAPERONIN"/>
    <property type="match status" value="1"/>
</dbReference>
<dbReference type="SUPFAM" id="SSF54849">
    <property type="entry name" value="GroEL-intermediate domain like"/>
    <property type="match status" value="1"/>
</dbReference>
<dbReference type="GO" id="GO:0140662">
    <property type="term" value="F:ATP-dependent protein folding chaperone"/>
    <property type="evidence" value="ECO:0007669"/>
    <property type="project" value="InterPro"/>
</dbReference>
<dbReference type="PRINTS" id="PR00304">
    <property type="entry name" value="TCOMPLEXTCP1"/>
</dbReference>
<dbReference type="AlphaFoldDB" id="W7T7M9"/>
<dbReference type="InterPro" id="IPR027413">
    <property type="entry name" value="GROEL-like_equatorial_sf"/>
</dbReference>
<dbReference type="InterPro" id="IPR002194">
    <property type="entry name" value="Chaperonin_TCP-1_CS"/>
</dbReference>
<accession>W7T7M9</accession>
<dbReference type="SUPFAM" id="SSF48592">
    <property type="entry name" value="GroEL equatorial domain-like"/>
    <property type="match status" value="1"/>
</dbReference>
<dbReference type="InterPro" id="IPR017998">
    <property type="entry name" value="Chaperone_TCP-1"/>
</dbReference>
<dbReference type="InterPro" id="IPR027410">
    <property type="entry name" value="TCP-1-like_intermed_sf"/>
</dbReference>
<dbReference type="GO" id="GO:0051082">
    <property type="term" value="F:unfolded protein binding"/>
    <property type="evidence" value="ECO:0007669"/>
    <property type="project" value="InterPro"/>
</dbReference>
<keyword evidence="6 8" id="KW-0067">ATP-binding</keyword>
<dbReference type="GO" id="GO:0005737">
    <property type="term" value="C:cytoplasm"/>
    <property type="evidence" value="ECO:0007669"/>
    <property type="project" value="UniProtKB-SubCell"/>
</dbReference>
<dbReference type="InterPro" id="IPR012717">
    <property type="entry name" value="Chap_CCT_delta"/>
</dbReference>
<dbReference type="PROSITE" id="PS00751">
    <property type="entry name" value="TCP1_2"/>
    <property type="match status" value="1"/>
</dbReference>
<comment type="caution">
    <text evidence="10">The sequence shown here is derived from an EMBL/GenBank/DDBJ whole genome shotgun (WGS) entry which is preliminary data.</text>
</comment>
<dbReference type="SUPFAM" id="SSF52029">
    <property type="entry name" value="GroEL apical domain-like"/>
    <property type="match status" value="1"/>
</dbReference>
<evidence type="ECO:0000256" key="5">
    <source>
        <dbReference type="ARBA" id="ARBA00022741"/>
    </source>
</evidence>
<dbReference type="GO" id="GO:0016887">
    <property type="term" value="F:ATP hydrolysis activity"/>
    <property type="evidence" value="ECO:0007669"/>
    <property type="project" value="InterPro"/>
</dbReference>
<dbReference type="OrthoDB" id="10248520at2759"/>
<evidence type="ECO:0000256" key="4">
    <source>
        <dbReference type="ARBA" id="ARBA00022490"/>
    </source>
</evidence>
<dbReference type="NCBIfam" id="NF041082">
    <property type="entry name" value="thermosome_alpha"/>
    <property type="match status" value="1"/>
</dbReference>
<evidence type="ECO:0000313" key="11">
    <source>
        <dbReference type="Proteomes" id="UP000019335"/>
    </source>
</evidence>
<dbReference type="GO" id="GO:0005524">
    <property type="term" value="F:ATP binding"/>
    <property type="evidence" value="ECO:0007669"/>
    <property type="project" value="UniProtKB-KW"/>
</dbReference>
<comment type="similarity">
    <text evidence="2 8">Belongs to the TCP-1 chaperonin family.</text>
</comment>
<dbReference type="CDD" id="cd03338">
    <property type="entry name" value="TCP1_delta"/>
    <property type="match status" value="1"/>
</dbReference>
<dbReference type="Pfam" id="PF00118">
    <property type="entry name" value="Cpn60_TCP1"/>
    <property type="match status" value="1"/>
</dbReference>
<dbReference type="Gene3D" id="3.50.7.10">
    <property type="entry name" value="GroEL"/>
    <property type="match status" value="1"/>
</dbReference>
<evidence type="ECO:0000256" key="6">
    <source>
        <dbReference type="ARBA" id="ARBA00022840"/>
    </source>
</evidence>
<dbReference type="PROSITE" id="PS00995">
    <property type="entry name" value="TCP1_3"/>
    <property type="match status" value="1"/>
</dbReference>
<reference evidence="10 11" key="1">
    <citation type="journal article" date="2014" name="Mol. Plant">
        <title>Chromosome Scale Genome Assembly and Transcriptome Profiling of Nannochloropsis gaditana in Nitrogen Depletion.</title>
        <authorList>
            <person name="Corteggiani Carpinelli E."/>
            <person name="Telatin A."/>
            <person name="Vitulo N."/>
            <person name="Forcato C."/>
            <person name="D'Angelo M."/>
            <person name="Schiavon R."/>
            <person name="Vezzi A."/>
            <person name="Giacometti G.M."/>
            <person name="Morosinotto T."/>
            <person name="Valle G."/>
        </authorList>
    </citation>
    <scope>NUCLEOTIDE SEQUENCE [LARGE SCALE GENOMIC DNA]</scope>
    <source>
        <strain evidence="10 11">B-31</strain>
    </source>
</reference>
<dbReference type="InterPro" id="IPR002423">
    <property type="entry name" value="Cpn60/GroEL/TCP-1"/>
</dbReference>
<dbReference type="Gene3D" id="1.10.560.10">
    <property type="entry name" value="GroEL-like equatorial domain"/>
    <property type="match status" value="1"/>
</dbReference>
<evidence type="ECO:0000256" key="7">
    <source>
        <dbReference type="ARBA" id="ARBA00023186"/>
    </source>
</evidence>
<keyword evidence="7 8" id="KW-0143">Chaperone</keyword>
<dbReference type="InterPro" id="IPR027409">
    <property type="entry name" value="GroEL-like_apical_dom_sf"/>
</dbReference>
<evidence type="ECO:0000256" key="2">
    <source>
        <dbReference type="ARBA" id="ARBA00008020"/>
    </source>
</evidence>
<sequence length="553" mass="59730">MAPFFFNFENCVIDLSASRSRSTICLGSSPDLVFLTHLCHHQRQHFMVLPGVADAIRTSLGPRGMDKMIQRGDGEVIITNDGATILGQMSVFHPCAKMLVELSKSQDIEAGDGTTSVVVLAGSMLNACSDLLAKGIHPTMIADSFKAASEKAEEILQAMSKPVDLRARETLIDAVVTCLSSKVVSQNSDILAPIAVDAVLKIIDPDTARNVDLNDIRIVKQLGGTVDDTELVPGIVFEKGANKGAAGGPTRIEKAKVGLIQFHLSAPKTDMENNVVVSDYAAMDRILREERKYILNLVKKIKKSGCNVLLVQKSILRDAYNDLSLHFLAKMDIMVITEVERTDVEFIQRTLGCMPVAHIDSFTPDKLGSAELVTEVTVPGGSHKVVKVTGVQNPGSTMSILIRGSNKLVLEEADRSLHDALCVVRSLVKKRFLIAGGGAAETEVNLGLTEWSKMQAGMKAYCVAAFAQSLEVVPYTLAENGGLNPIAIVTELRRRHAGGEKGTGINVRQSNISDMYEERVVQPLLVSLSAISLASETVCMLMKIDDLVPVARV</sequence>
<evidence type="ECO:0000256" key="3">
    <source>
        <dbReference type="ARBA" id="ARBA00016107"/>
    </source>
</evidence>
<dbReference type="EMBL" id="AZIL01002191">
    <property type="protein sequence ID" value="EWM22447.1"/>
    <property type="molecule type" value="Genomic_DNA"/>
</dbReference>
<keyword evidence="11" id="KW-1185">Reference proteome</keyword>
<name>W7T7M9_9STRA</name>
<dbReference type="NCBIfam" id="TIGR02342">
    <property type="entry name" value="chap_CCT_delta"/>
    <property type="match status" value="1"/>
</dbReference>
<proteinExistence type="inferred from homology"/>
<keyword evidence="5 8" id="KW-0547">Nucleotide-binding</keyword>
<evidence type="ECO:0000256" key="1">
    <source>
        <dbReference type="ARBA" id="ARBA00004496"/>
    </source>
</evidence>
<dbReference type="Gene3D" id="3.30.260.10">
    <property type="entry name" value="TCP-1-like chaperonin intermediate domain"/>
    <property type="match status" value="1"/>
</dbReference>
<keyword evidence="4" id="KW-0963">Cytoplasm</keyword>
<dbReference type="PROSITE" id="PS00750">
    <property type="entry name" value="TCP1_1"/>
    <property type="match status" value="1"/>
</dbReference>
<dbReference type="InterPro" id="IPR054827">
    <property type="entry name" value="thermosome_alpha"/>
</dbReference>
<dbReference type="NCBIfam" id="NF041083">
    <property type="entry name" value="thermosome_beta"/>
    <property type="match status" value="1"/>
</dbReference>
<evidence type="ECO:0000256" key="8">
    <source>
        <dbReference type="RuleBase" id="RU004187"/>
    </source>
</evidence>